<proteinExistence type="inferred from homology"/>
<dbReference type="PANTHER" id="PTHR48101:SF4">
    <property type="entry name" value="METHYLMALONYL-COA MUTASE, MITOCHONDRIAL"/>
    <property type="match status" value="1"/>
</dbReference>
<dbReference type="Gene3D" id="3.40.50.280">
    <property type="entry name" value="Cobalamin-binding domain"/>
    <property type="match status" value="1"/>
</dbReference>
<comment type="cofactor">
    <cofactor evidence="1">
        <name>adenosylcob(III)alamin</name>
        <dbReference type="ChEBI" id="CHEBI:18408"/>
    </cofactor>
</comment>
<keyword evidence="4" id="KW-0413">Isomerase</keyword>
<sequence>MSTTDGEKQAAAAMPAVTFDEFAPTSYEQWKAQTIVALKGGVFEKRMFTKTYEGIQLEPIYTMDNTQNLSHIHSYPGGDYYLRGVNAGGYVSTPWKIAQQCAEALPAKFNETARQELAKGSTSLNIALDTATLSGLDATDAAAKSIGDQGVSLSTLQDAAEALAEIPLSKHDLHIYTGYSNISLLGLITALSKSNGQAYQNISGCIGADPIGALAGSGRLPCSLEELYQELAHSTVWADEHMPNMRTILVRGDVYHDGGANAIQEIGYAMSAAIAYVRELKERGLDIQVIAKHIRFSFSLGSNFFMEIAKIRAARMIWAQIAEAFGGDKDAQKMNVHARTSYFTKTTYDPYVNLLRTTTESFSGVVGGVDSLQVGCFDEAIRPGDEFSRRIARNTQLMLQNECNLIQPVDPAGGSWYIETLTQQVAEKAWAVIQQIDGQGGMVKALQEGVIQTEIAAILKQRFKNLANRSDRAVGTNMYPNMTEQPLAVPDKNFAGDQSARTQAINNYREDIDAKHCQSILEQMRTAAASQTGRLLELVVEAFQAGATAGGIRGQLNKDQTGSFRVEPIRVRRWTEEFEAMRDRTARYQAKTGENFSVFLANLGPIPQHKARADFSTGFMEVAAFEVLKNDGFPTVEEAAQAALASGADVTIICSTDDTYPEMVPPLARLIKTGCPGMKVFVAGAPAAEFEQAYREAGVDDFIHVRANCYQILTELQQAKGMS</sequence>
<organism evidence="7 8">
    <name type="scientific">Dendrosporobacter quercicolus</name>
    <dbReference type="NCBI Taxonomy" id="146817"/>
    <lineage>
        <taxon>Bacteria</taxon>
        <taxon>Bacillati</taxon>
        <taxon>Bacillota</taxon>
        <taxon>Negativicutes</taxon>
        <taxon>Selenomonadales</taxon>
        <taxon>Sporomusaceae</taxon>
        <taxon>Dendrosporobacter</taxon>
    </lineage>
</organism>
<dbReference type="OrthoDB" id="9762378at2"/>
<evidence type="ECO:0000259" key="6">
    <source>
        <dbReference type="Pfam" id="PF01642"/>
    </source>
</evidence>
<dbReference type="NCBIfam" id="TIGR00641">
    <property type="entry name" value="acid_CoA_mut_N"/>
    <property type="match status" value="1"/>
</dbReference>
<dbReference type="SUPFAM" id="SSF52242">
    <property type="entry name" value="Cobalamin (vitamin B12)-binding domain"/>
    <property type="match status" value="1"/>
</dbReference>
<keyword evidence="5" id="KW-0170">Cobalt</keyword>
<dbReference type="CDD" id="cd03677">
    <property type="entry name" value="MM_CoA_mutase_beta"/>
    <property type="match status" value="1"/>
</dbReference>
<accession>A0A1G9QTJ4</accession>
<keyword evidence="8" id="KW-1185">Reference proteome</keyword>
<protein>
    <submittedName>
        <fullName evidence="7">Methylmalonyl-CoA mutase</fullName>
    </submittedName>
</protein>
<evidence type="ECO:0000256" key="3">
    <source>
        <dbReference type="ARBA" id="ARBA00022628"/>
    </source>
</evidence>
<dbReference type="SUPFAM" id="SSF51703">
    <property type="entry name" value="Cobalamin (vitamin B12)-dependent enzymes"/>
    <property type="match status" value="1"/>
</dbReference>
<dbReference type="InterPro" id="IPR006099">
    <property type="entry name" value="MeMalonylCoA_mutase_a/b_cat"/>
</dbReference>
<dbReference type="GO" id="GO:0004494">
    <property type="term" value="F:methylmalonyl-CoA mutase activity"/>
    <property type="evidence" value="ECO:0007669"/>
    <property type="project" value="UniProtKB-EC"/>
</dbReference>
<comment type="similarity">
    <text evidence="2">Belongs to the methylmalonyl-CoA mutase family.</text>
</comment>
<evidence type="ECO:0000256" key="1">
    <source>
        <dbReference type="ARBA" id="ARBA00001922"/>
    </source>
</evidence>
<evidence type="ECO:0000256" key="4">
    <source>
        <dbReference type="ARBA" id="ARBA00023235"/>
    </source>
</evidence>
<dbReference type="Proteomes" id="UP000214880">
    <property type="component" value="Unassembled WGS sequence"/>
</dbReference>
<keyword evidence="3" id="KW-0846">Cobalamin</keyword>
<gene>
    <name evidence="7" type="ORF">SAMN04488502_102296</name>
</gene>
<dbReference type="EMBL" id="FNHB01000002">
    <property type="protein sequence ID" value="SDM14359.1"/>
    <property type="molecule type" value="Genomic_DNA"/>
</dbReference>
<name>A0A1G9QTJ4_9FIRM</name>
<reference evidence="7 8" key="1">
    <citation type="submission" date="2016-10" db="EMBL/GenBank/DDBJ databases">
        <authorList>
            <person name="de Groot N.N."/>
        </authorList>
    </citation>
    <scope>NUCLEOTIDE SEQUENCE [LARGE SCALE GENOMIC DNA]</scope>
    <source>
        <strain evidence="7 8">DSM 1736</strain>
    </source>
</reference>
<feature type="domain" description="Methylmalonyl-CoA mutase alpha/beta chain catalytic" evidence="6">
    <location>
        <begin position="50"/>
        <end position="558"/>
    </location>
</feature>
<dbReference type="InterPro" id="IPR016176">
    <property type="entry name" value="Cbl-dep_enz_cat"/>
</dbReference>
<dbReference type="STRING" id="146817.SAMN04488502_102296"/>
<dbReference type="GO" id="GO:0031419">
    <property type="term" value="F:cobalamin binding"/>
    <property type="evidence" value="ECO:0007669"/>
    <property type="project" value="UniProtKB-KW"/>
</dbReference>
<dbReference type="GO" id="GO:0019678">
    <property type="term" value="P:propionate metabolic process, methylmalonyl pathway"/>
    <property type="evidence" value="ECO:0007669"/>
    <property type="project" value="TreeGrafter"/>
</dbReference>
<dbReference type="Gene3D" id="3.20.20.240">
    <property type="entry name" value="Methylmalonyl-CoA mutase"/>
    <property type="match status" value="1"/>
</dbReference>
<evidence type="ECO:0000313" key="8">
    <source>
        <dbReference type="Proteomes" id="UP000214880"/>
    </source>
</evidence>
<dbReference type="AlphaFoldDB" id="A0A1G9QTJ4"/>
<evidence type="ECO:0000313" key="7">
    <source>
        <dbReference type="EMBL" id="SDM14359.1"/>
    </source>
</evidence>
<dbReference type="PANTHER" id="PTHR48101">
    <property type="entry name" value="METHYLMALONYL-COA MUTASE, MITOCHONDRIAL-RELATED"/>
    <property type="match status" value="1"/>
</dbReference>
<dbReference type="Pfam" id="PF01642">
    <property type="entry name" value="MM_CoA_mutase"/>
    <property type="match status" value="1"/>
</dbReference>
<dbReference type="GO" id="GO:0046872">
    <property type="term" value="F:metal ion binding"/>
    <property type="evidence" value="ECO:0007669"/>
    <property type="project" value="InterPro"/>
</dbReference>
<dbReference type="InterPro" id="IPR036724">
    <property type="entry name" value="Cobalamin-bd_sf"/>
</dbReference>
<dbReference type="GO" id="GO:0005737">
    <property type="term" value="C:cytoplasm"/>
    <property type="evidence" value="ECO:0007669"/>
    <property type="project" value="TreeGrafter"/>
</dbReference>
<evidence type="ECO:0000256" key="5">
    <source>
        <dbReference type="ARBA" id="ARBA00023285"/>
    </source>
</evidence>
<evidence type="ECO:0000256" key="2">
    <source>
        <dbReference type="ARBA" id="ARBA00008465"/>
    </source>
</evidence>
<dbReference type="InterPro" id="IPR006098">
    <property type="entry name" value="MMCoA_mutase_a_cat"/>
</dbReference>
<dbReference type="RefSeq" id="WP_092070738.1">
    <property type="nucleotide sequence ID" value="NZ_FNHB01000002.1"/>
</dbReference>